<dbReference type="Proteomes" id="UP001190700">
    <property type="component" value="Unassembled WGS sequence"/>
</dbReference>
<sequence>MVFASISFSSLDIADFSESAFNDSFRESFKLQMAAAAGVSTEKVVIHSISSGSVTVDSTAAVPGDSADPSGGAAGYVEQVSSDPQSIFTTQEFSTYGAVNSSNVSVVVVTVSPTTHSPTATTSPMSTAPTTASPLTSYPTTSPSTKTNSPTITRAPFQYNDEGGSTSFFNHDVLMAMVSIACITFIGFLGVVIKYIFWPIQGVAPSDTRELKIKEGSLWDKTVTGISSTMNPLMSSRSSNPYDEEDDIFLYTQDRL</sequence>
<dbReference type="AlphaFoldDB" id="A0AAE0KT66"/>
<feature type="region of interest" description="Disordered" evidence="1">
    <location>
        <begin position="115"/>
        <end position="153"/>
    </location>
</feature>
<protein>
    <submittedName>
        <fullName evidence="3">Uncharacterized protein</fullName>
    </submittedName>
</protein>
<feature type="transmembrane region" description="Helical" evidence="2">
    <location>
        <begin position="173"/>
        <end position="197"/>
    </location>
</feature>
<evidence type="ECO:0000313" key="3">
    <source>
        <dbReference type="EMBL" id="KAK3259519.1"/>
    </source>
</evidence>
<keyword evidence="2" id="KW-1133">Transmembrane helix</keyword>
<comment type="caution">
    <text evidence="3">The sequence shown here is derived from an EMBL/GenBank/DDBJ whole genome shotgun (WGS) entry which is preliminary data.</text>
</comment>
<organism evidence="3 4">
    <name type="scientific">Cymbomonas tetramitiformis</name>
    <dbReference type="NCBI Taxonomy" id="36881"/>
    <lineage>
        <taxon>Eukaryota</taxon>
        <taxon>Viridiplantae</taxon>
        <taxon>Chlorophyta</taxon>
        <taxon>Pyramimonadophyceae</taxon>
        <taxon>Pyramimonadales</taxon>
        <taxon>Pyramimonadaceae</taxon>
        <taxon>Cymbomonas</taxon>
    </lineage>
</organism>
<feature type="region of interest" description="Disordered" evidence="1">
    <location>
        <begin position="56"/>
        <end position="76"/>
    </location>
</feature>
<keyword evidence="2" id="KW-0472">Membrane</keyword>
<gene>
    <name evidence="3" type="ORF">CYMTET_31486</name>
</gene>
<evidence type="ECO:0000256" key="1">
    <source>
        <dbReference type="SAM" id="MobiDB-lite"/>
    </source>
</evidence>
<reference evidence="3 4" key="1">
    <citation type="journal article" date="2015" name="Genome Biol. Evol.">
        <title>Comparative Genomics of a Bacterivorous Green Alga Reveals Evolutionary Causalities and Consequences of Phago-Mixotrophic Mode of Nutrition.</title>
        <authorList>
            <person name="Burns J.A."/>
            <person name="Paasch A."/>
            <person name="Narechania A."/>
            <person name="Kim E."/>
        </authorList>
    </citation>
    <scope>NUCLEOTIDE SEQUENCE [LARGE SCALE GENOMIC DNA]</scope>
    <source>
        <strain evidence="3 4">PLY_AMNH</strain>
    </source>
</reference>
<evidence type="ECO:0000256" key="2">
    <source>
        <dbReference type="SAM" id="Phobius"/>
    </source>
</evidence>
<dbReference type="EMBL" id="LGRX02018672">
    <property type="protein sequence ID" value="KAK3259519.1"/>
    <property type="molecule type" value="Genomic_DNA"/>
</dbReference>
<keyword evidence="4" id="KW-1185">Reference proteome</keyword>
<proteinExistence type="predicted"/>
<evidence type="ECO:0000313" key="4">
    <source>
        <dbReference type="Proteomes" id="UP001190700"/>
    </source>
</evidence>
<name>A0AAE0KT66_9CHLO</name>
<keyword evidence="2" id="KW-0812">Transmembrane</keyword>
<accession>A0AAE0KT66</accession>